<dbReference type="AlphaFoldDB" id="A0A7H9HNG3"/>
<dbReference type="PANTHER" id="PTHR28011">
    <property type="entry name" value="NON-CLASSICAL EXPORT PROTEIN 1"/>
    <property type="match status" value="1"/>
</dbReference>
<evidence type="ECO:0000256" key="1">
    <source>
        <dbReference type="SAM" id="Phobius"/>
    </source>
</evidence>
<dbReference type="GO" id="GO:0009306">
    <property type="term" value="P:protein secretion"/>
    <property type="evidence" value="ECO:0007669"/>
    <property type="project" value="InterPro"/>
</dbReference>
<dbReference type="PANTHER" id="PTHR28011:SF1">
    <property type="entry name" value="NON-CLASSICAL EXPORT PROTEIN 1"/>
    <property type="match status" value="1"/>
</dbReference>
<keyword evidence="3" id="KW-1185">Reference proteome</keyword>
<dbReference type="Pfam" id="PF11654">
    <property type="entry name" value="NCE101"/>
    <property type="match status" value="1"/>
</dbReference>
<dbReference type="Proteomes" id="UP000510647">
    <property type="component" value="Chromosome 2"/>
</dbReference>
<feature type="transmembrane region" description="Helical" evidence="1">
    <location>
        <begin position="12"/>
        <end position="29"/>
    </location>
</feature>
<keyword evidence="1" id="KW-0812">Transmembrane</keyword>
<keyword evidence="1" id="KW-1133">Transmembrane helix</keyword>
<sequence>MSNQAPYLLGRYLDPLYAIMIGTLSYYMYERKAGRPDGHHLNELIIKKYRRFSKN</sequence>
<reference evidence="2 3" key="1">
    <citation type="submission" date="2020-06" db="EMBL/GenBank/DDBJ databases">
        <title>The yeast mating-type switching endonuclease HO is a domesticated member of an unorthodox homing genetic element family.</title>
        <authorList>
            <person name="Coughlan A.Y."/>
            <person name="Lombardi L."/>
            <person name="Braun-Galleani S."/>
            <person name="Martos A.R."/>
            <person name="Galeote V."/>
            <person name="Bigey F."/>
            <person name="Dequin S."/>
            <person name="Byrne K.P."/>
            <person name="Wolfe K.H."/>
        </authorList>
    </citation>
    <scope>NUCLEOTIDE SEQUENCE [LARGE SCALE GENOMIC DNA]</scope>
    <source>
        <strain evidence="2 3">CBS2947</strain>
    </source>
</reference>
<protein>
    <recommendedName>
        <fullName evidence="4">Non-classical export protein 1</fullName>
    </recommendedName>
</protein>
<organism evidence="2 3">
    <name type="scientific">Torulaspora globosa</name>
    <dbReference type="NCBI Taxonomy" id="48254"/>
    <lineage>
        <taxon>Eukaryota</taxon>
        <taxon>Fungi</taxon>
        <taxon>Dikarya</taxon>
        <taxon>Ascomycota</taxon>
        <taxon>Saccharomycotina</taxon>
        <taxon>Saccharomycetes</taxon>
        <taxon>Saccharomycetales</taxon>
        <taxon>Saccharomycetaceae</taxon>
        <taxon>Torulaspora</taxon>
    </lineage>
</organism>
<evidence type="ECO:0000313" key="2">
    <source>
        <dbReference type="EMBL" id="QLQ78796.1"/>
    </source>
</evidence>
<dbReference type="EMBL" id="CP059268">
    <property type="protein sequence ID" value="QLQ78796.1"/>
    <property type="molecule type" value="Genomic_DNA"/>
</dbReference>
<gene>
    <name evidence="2" type="ORF">HG537_0B01440</name>
</gene>
<evidence type="ECO:0000313" key="3">
    <source>
        <dbReference type="Proteomes" id="UP000510647"/>
    </source>
</evidence>
<name>A0A7H9HNG3_9SACH</name>
<evidence type="ECO:0008006" key="4">
    <source>
        <dbReference type="Google" id="ProtNLM"/>
    </source>
</evidence>
<accession>A0A7H9HNG3</accession>
<keyword evidence="1" id="KW-0472">Membrane</keyword>
<proteinExistence type="predicted"/>
<dbReference type="OrthoDB" id="2155101at2759"/>
<dbReference type="InterPro" id="IPR024242">
    <property type="entry name" value="NCE101"/>
</dbReference>